<feature type="non-terminal residue" evidence="2">
    <location>
        <position position="208"/>
    </location>
</feature>
<protein>
    <submittedName>
        <fullName evidence="2">Uncharacterized protein</fullName>
    </submittedName>
</protein>
<dbReference type="Proteomes" id="UP000054498">
    <property type="component" value="Unassembled WGS sequence"/>
</dbReference>
<dbReference type="GeneID" id="25728769"/>
<gene>
    <name evidence="2" type="ORF">MNEG_11500</name>
</gene>
<feature type="compositionally biased region" description="Basic and acidic residues" evidence="1">
    <location>
        <begin position="132"/>
        <end position="145"/>
    </location>
</feature>
<name>A0A0D2MP30_9CHLO</name>
<dbReference type="RefSeq" id="XP_013895485.1">
    <property type="nucleotide sequence ID" value="XM_014040031.1"/>
</dbReference>
<keyword evidence="3" id="KW-1185">Reference proteome</keyword>
<reference evidence="2 3" key="1">
    <citation type="journal article" date="2013" name="BMC Genomics">
        <title>Reconstruction of the lipid metabolism for the microalga Monoraphidium neglectum from its genome sequence reveals characteristics suitable for biofuel production.</title>
        <authorList>
            <person name="Bogen C."/>
            <person name="Al-Dilaimi A."/>
            <person name="Albersmeier A."/>
            <person name="Wichmann J."/>
            <person name="Grundmann M."/>
            <person name="Rupp O."/>
            <person name="Lauersen K.J."/>
            <person name="Blifernez-Klassen O."/>
            <person name="Kalinowski J."/>
            <person name="Goesmann A."/>
            <person name="Mussgnug J.H."/>
            <person name="Kruse O."/>
        </authorList>
    </citation>
    <scope>NUCLEOTIDE SEQUENCE [LARGE SCALE GENOMIC DNA]</scope>
    <source>
        <strain evidence="2 3">SAG 48.87</strain>
    </source>
</reference>
<dbReference type="AlphaFoldDB" id="A0A0D2MP30"/>
<accession>A0A0D2MP30</accession>
<evidence type="ECO:0000313" key="3">
    <source>
        <dbReference type="Proteomes" id="UP000054498"/>
    </source>
</evidence>
<feature type="region of interest" description="Disordered" evidence="1">
    <location>
        <begin position="114"/>
        <end position="176"/>
    </location>
</feature>
<dbReference type="KEGG" id="mng:MNEG_11500"/>
<dbReference type="EMBL" id="KK102990">
    <property type="protein sequence ID" value="KIY96465.1"/>
    <property type="molecule type" value="Genomic_DNA"/>
</dbReference>
<evidence type="ECO:0000256" key="1">
    <source>
        <dbReference type="SAM" id="MobiDB-lite"/>
    </source>
</evidence>
<proteinExistence type="predicted"/>
<organism evidence="2 3">
    <name type="scientific">Monoraphidium neglectum</name>
    <dbReference type="NCBI Taxonomy" id="145388"/>
    <lineage>
        <taxon>Eukaryota</taxon>
        <taxon>Viridiplantae</taxon>
        <taxon>Chlorophyta</taxon>
        <taxon>core chlorophytes</taxon>
        <taxon>Chlorophyceae</taxon>
        <taxon>CS clade</taxon>
        <taxon>Sphaeropleales</taxon>
        <taxon>Selenastraceae</taxon>
        <taxon>Monoraphidium</taxon>
    </lineage>
</organism>
<sequence length="208" mass="21417">MGASTKGRFALRAGGGVLSTAQHTGEARAEARPELSWRLCHAQLPRSGHGAAHSPAAAWGSAQGQRRCWGRAAAAPAAAASLTVIQPRQWLAGQGTSDQPNTVLPLMLALQPATPRFLNPTGGAAASRRKPDRSNHQQRRADRQPARAGVATDEGTPVDREQARPGTSPRSTAGPAAMLGAAVENAKLVVAGALSAAVSRTAVAPLER</sequence>
<evidence type="ECO:0000313" key="2">
    <source>
        <dbReference type="EMBL" id="KIY96465.1"/>
    </source>
</evidence>